<dbReference type="WBParaSite" id="L893_g21813.t1">
    <property type="protein sequence ID" value="L893_g21813.t1"/>
    <property type="gene ID" value="L893_g21813"/>
</dbReference>
<keyword evidence="2" id="KW-1185">Reference proteome</keyword>
<sequence>MKLLLLLVVLLFAVSVEGGYCIGNNLSPICTGRPDYPDYPRDYPRFKFGWGVPSKDRKYDCEVIDGQLYCASPRG</sequence>
<evidence type="ECO:0000256" key="1">
    <source>
        <dbReference type="SAM" id="SignalP"/>
    </source>
</evidence>
<evidence type="ECO:0000313" key="2">
    <source>
        <dbReference type="Proteomes" id="UP000095287"/>
    </source>
</evidence>
<organism evidence="2 3">
    <name type="scientific">Steinernema glaseri</name>
    <dbReference type="NCBI Taxonomy" id="37863"/>
    <lineage>
        <taxon>Eukaryota</taxon>
        <taxon>Metazoa</taxon>
        <taxon>Ecdysozoa</taxon>
        <taxon>Nematoda</taxon>
        <taxon>Chromadorea</taxon>
        <taxon>Rhabditida</taxon>
        <taxon>Tylenchina</taxon>
        <taxon>Panagrolaimomorpha</taxon>
        <taxon>Strongyloidoidea</taxon>
        <taxon>Steinernematidae</taxon>
        <taxon>Steinernema</taxon>
    </lineage>
</organism>
<accession>A0A1I7Z1B6</accession>
<protein>
    <submittedName>
        <fullName evidence="3">Secreted protein</fullName>
    </submittedName>
</protein>
<proteinExistence type="predicted"/>
<reference evidence="3" key="1">
    <citation type="submission" date="2016-11" db="UniProtKB">
        <authorList>
            <consortium name="WormBaseParasite"/>
        </authorList>
    </citation>
    <scope>IDENTIFICATION</scope>
</reference>
<evidence type="ECO:0000313" key="3">
    <source>
        <dbReference type="WBParaSite" id="L893_g21813.t1"/>
    </source>
</evidence>
<dbReference type="AlphaFoldDB" id="A0A1I7Z1B6"/>
<feature type="chain" id="PRO_5009312828" evidence="1">
    <location>
        <begin position="19"/>
        <end position="75"/>
    </location>
</feature>
<dbReference type="Proteomes" id="UP000095287">
    <property type="component" value="Unplaced"/>
</dbReference>
<keyword evidence="1" id="KW-0732">Signal</keyword>
<name>A0A1I7Z1B6_9BILA</name>
<feature type="signal peptide" evidence="1">
    <location>
        <begin position="1"/>
        <end position="18"/>
    </location>
</feature>